<dbReference type="EMBL" id="UGSG01000001">
    <property type="protein sequence ID" value="SUA81970.1"/>
    <property type="molecule type" value="Genomic_DNA"/>
</dbReference>
<sequence>MEHLPRRARHDVLPDHLGELTVHIELTWAEYVRLQRAAGFRLTGRWLATGPEFVRIH</sequence>
<dbReference type="AlphaFoldDB" id="A0A378YZQ1"/>
<name>A0A378YZQ1_9BURK</name>
<dbReference type="Proteomes" id="UP000254573">
    <property type="component" value="Unassembled WGS sequence"/>
</dbReference>
<reference evidence="1 2" key="1">
    <citation type="submission" date="2018-06" db="EMBL/GenBank/DDBJ databases">
        <authorList>
            <consortium name="Pathogen Informatics"/>
            <person name="Doyle S."/>
        </authorList>
    </citation>
    <scope>NUCLEOTIDE SEQUENCE [LARGE SCALE GENOMIC DNA]</scope>
    <source>
        <strain evidence="1 2">NCTC13160</strain>
    </source>
</reference>
<accession>A0A378YZQ1</accession>
<organism evidence="1 2">
    <name type="scientific">Pandoraea pnomenusa</name>
    <dbReference type="NCBI Taxonomy" id="93220"/>
    <lineage>
        <taxon>Bacteria</taxon>
        <taxon>Pseudomonadati</taxon>
        <taxon>Pseudomonadota</taxon>
        <taxon>Betaproteobacteria</taxon>
        <taxon>Burkholderiales</taxon>
        <taxon>Burkholderiaceae</taxon>
        <taxon>Pandoraea</taxon>
    </lineage>
</organism>
<proteinExistence type="predicted"/>
<evidence type="ECO:0000313" key="2">
    <source>
        <dbReference type="Proteomes" id="UP000254573"/>
    </source>
</evidence>
<gene>
    <name evidence="1" type="ORF">NCTC13160_04844</name>
</gene>
<protein>
    <submittedName>
        <fullName evidence="1">Uncharacterized protein</fullName>
    </submittedName>
</protein>
<evidence type="ECO:0000313" key="1">
    <source>
        <dbReference type="EMBL" id="SUA81970.1"/>
    </source>
</evidence>